<proteinExistence type="inferred from homology"/>
<feature type="region of interest" description="Disordered" evidence="2">
    <location>
        <begin position="1"/>
        <end position="94"/>
    </location>
</feature>
<sequence length="410" mass="44976">MRFLSSVRRLSNSRVAEDHESNVVNAAMPSWLDQSNPSLGGWTERSESKAQKMEHTDPKQLAPIEIIPDSNAPMTNNRQTHPSSLPEVSDSAYPSPRNSRNHIVALIAVTIIVIAASLGVGLGVGLYKPKSVTPMQTRGAINRSGVVAIDLDNTTKITAYTQRYDGVIVRSEYQDGIWTGGSNIGDLDTSKGNFNGETLVARNGTPLMALSYESADELLWHVFYVTADNYLSDWINSNISQSWSQGTLRSGNFQVSNSSTVGLSACVNREWYGAPYNISGLGIRLYYGSSNNTIQELGWNLDGQTTWFKGASFANSNGEGGVECTVRGASITYVWMENLQGQLQQMCAISAINDFTVTPPTKKCHFQAQNLSIVELISNGTAENDTWERSFVVGTEKRGQWYETRECGVE</sequence>
<reference evidence="4 5" key="1">
    <citation type="submission" date="2018-06" db="EMBL/GenBank/DDBJ databases">
        <title>Genome Sequence of the Brown Rot Fungal Pathogen Monilinia fructigena.</title>
        <authorList>
            <person name="Landi L."/>
            <person name="De Miccolis Angelini R.M."/>
            <person name="Pollastro S."/>
            <person name="Abate D."/>
            <person name="Faretra F."/>
            <person name="Romanazzi G."/>
        </authorList>
    </citation>
    <scope>NUCLEOTIDE SEQUENCE [LARGE SCALE GENOMIC DNA]</scope>
    <source>
        <strain evidence="4 5">Mfrg269</strain>
    </source>
</reference>
<keyword evidence="5" id="KW-1185">Reference proteome</keyword>
<feature type="transmembrane region" description="Helical" evidence="3">
    <location>
        <begin position="103"/>
        <end position="127"/>
    </location>
</feature>
<evidence type="ECO:0000313" key="5">
    <source>
        <dbReference type="Proteomes" id="UP000249056"/>
    </source>
</evidence>
<dbReference type="EMBL" id="QKRW01000010">
    <property type="protein sequence ID" value="RAL65468.1"/>
    <property type="molecule type" value="Genomic_DNA"/>
</dbReference>
<accession>A0A395J078</accession>
<dbReference type="SUPFAM" id="SSF89372">
    <property type="entry name" value="Fucose-specific lectin"/>
    <property type="match status" value="1"/>
</dbReference>
<dbReference type="Gene3D" id="2.120.10.70">
    <property type="entry name" value="Fucose-specific lectin"/>
    <property type="match status" value="1"/>
</dbReference>
<name>A0A395J078_9HELO</name>
<dbReference type="InterPro" id="IPR012475">
    <property type="entry name" value="Fungal_lectin"/>
</dbReference>
<dbReference type="AlphaFoldDB" id="A0A395J078"/>
<evidence type="ECO:0000256" key="1">
    <source>
        <dbReference type="ARBA" id="ARBA00009042"/>
    </source>
</evidence>
<evidence type="ECO:0000313" key="4">
    <source>
        <dbReference type="EMBL" id="RAL65468.1"/>
    </source>
</evidence>
<gene>
    <name evidence="4" type="ORF">DID88_001034</name>
</gene>
<organism evidence="4 5">
    <name type="scientific">Monilinia fructigena</name>
    <dbReference type="NCBI Taxonomy" id="38457"/>
    <lineage>
        <taxon>Eukaryota</taxon>
        <taxon>Fungi</taxon>
        <taxon>Dikarya</taxon>
        <taxon>Ascomycota</taxon>
        <taxon>Pezizomycotina</taxon>
        <taxon>Leotiomycetes</taxon>
        <taxon>Helotiales</taxon>
        <taxon>Sclerotiniaceae</taxon>
        <taxon>Monilinia</taxon>
    </lineage>
</organism>
<feature type="compositionally biased region" description="Low complexity" evidence="2">
    <location>
        <begin position="1"/>
        <end position="14"/>
    </location>
</feature>
<protein>
    <submittedName>
        <fullName evidence="4">Uncharacterized protein</fullName>
    </submittedName>
</protein>
<feature type="compositionally biased region" description="Basic and acidic residues" evidence="2">
    <location>
        <begin position="44"/>
        <end position="58"/>
    </location>
</feature>
<dbReference type="OrthoDB" id="3923199at2759"/>
<evidence type="ECO:0000256" key="3">
    <source>
        <dbReference type="SAM" id="Phobius"/>
    </source>
</evidence>
<keyword evidence="3" id="KW-0472">Membrane</keyword>
<comment type="caution">
    <text evidence="4">The sequence shown here is derived from an EMBL/GenBank/DDBJ whole genome shotgun (WGS) entry which is preliminary data.</text>
</comment>
<feature type="compositionally biased region" description="Polar residues" evidence="2">
    <location>
        <begin position="72"/>
        <end position="83"/>
    </location>
</feature>
<comment type="similarity">
    <text evidence="1">Belongs to the fungal fucose-specific lectin family.</text>
</comment>
<keyword evidence="3" id="KW-1133">Transmembrane helix</keyword>
<dbReference type="Proteomes" id="UP000249056">
    <property type="component" value="Unassembled WGS sequence"/>
</dbReference>
<dbReference type="Pfam" id="PF07938">
    <property type="entry name" value="Fungal_lectin"/>
    <property type="match status" value="1"/>
</dbReference>
<evidence type="ECO:0000256" key="2">
    <source>
        <dbReference type="SAM" id="MobiDB-lite"/>
    </source>
</evidence>
<keyword evidence="3" id="KW-0812">Transmembrane</keyword>